<sequence length="94" mass="10741">MIISSRLKTRRIDTSNASILSCHCQADEFVKYDGNATHSSCAIDRCISWYTFEKLLGIWAETKTRYLTRINCDKSARIQGTIRPRHVVTSTLIC</sequence>
<accession>A0A0K2UJH2</accession>
<organism evidence="1">
    <name type="scientific">Lepeophtheirus salmonis</name>
    <name type="common">Salmon louse</name>
    <name type="synonym">Caligus salmonis</name>
    <dbReference type="NCBI Taxonomy" id="72036"/>
    <lineage>
        <taxon>Eukaryota</taxon>
        <taxon>Metazoa</taxon>
        <taxon>Ecdysozoa</taxon>
        <taxon>Arthropoda</taxon>
        <taxon>Crustacea</taxon>
        <taxon>Multicrustacea</taxon>
        <taxon>Hexanauplia</taxon>
        <taxon>Copepoda</taxon>
        <taxon>Siphonostomatoida</taxon>
        <taxon>Caligidae</taxon>
        <taxon>Lepeophtheirus</taxon>
    </lineage>
</organism>
<name>A0A0K2UJH2_LEPSM</name>
<reference evidence="1" key="1">
    <citation type="submission" date="2014-05" db="EMBL/GenBank/DDBJ databases">
        <authorList>
            <person name="Chronopoulou M."/>
        </authorList>
    </citation>
    <scope>NUCLEOTIDE SEQUENCE</scope>
    <source>
        <tissue evidence="1">Whole organism</tissue>
    </source>
</reference>
<proteinExistence type="predicted"/>
<evidence type="ECO:0000313" key="1">
    <source>
        <dbReference type="EMBL" id="CDW37826.1"/>
    </source>
</evidence>
<feature type="non-terminal residue" evidence="1">
    <location>
        <position position="94"/>
    </location>
</feature>
<protein>
    <submittedName>
        <fullName evidence="1">Uncharacterized protein</fullName>
    </submittedName>
</protein>
<dbReference type="AlphaFoldDB" id="A0A0K2UJH2"/>
<dbReference type="EMBL" id="HACA01020465">
    <property type="protein sequence ID" value="CDW37826.1"/>
    <property type="molecule type" value="Transcribed_RNA"/>
</dbReference>